<dbReference type="RefSeq" id="WP_107940630.1">
    <property type="nucleotide sequence ID" value="NZ_QANS01000004.1"/>
</dbReference>
<dbReference type="InterPro" id="IPR031314">
    <property type="entry name" value="DNK_dom"/>
</dbReference>
<feature type="domain" description="Deoxynucleoside kinase" evidence="3">
    <location>
        <begin position="4"/>
        <end position="192"/>
    </location>
</feature>
<dbReference type="PANTHER" id="PTHR10513:SF46">
    <property type="entry name" value="DEOXYGUANOSINE KINASE"/>
    <property type="match status" value="1"/>
</dbReference>
<evidence type="ECO:0000313" key="5">
    <source>
        <dbReference type="Proteomes" id="UP000244248"/>
    </source>
</evidence>
<feature type="active site" description="Proton acceptor" evidence="1">
    <location>
        <position position="78"/>
    </location>
</feature>
<dbReference type="GO" id="GO:0005524">
    <property type="term" value="F:ATP binding"/>
    <property type="evidence" value="ECO:0007669"/>
    <property type="project" value="UniProtKB-KW"/>
</dbReference>
<keyword evidence="5" id="KW-1185">Reference proteome</keyword>
<sequence length="209" mass="23486">MSYIAIEGPIGVGKTTLARQLANDLGASLLLERPEDNPFLPRFYREPASGALPAQLTFLLQRAGQAEQLQQHDLFASDCVADFLFEKDRLFAQLTLGHVDYALYMQVFERLAWDVPPPDCVIYLTAPVQILHERIAIRGRDYESTISGSYLADLSALYGQYFRNYAVAPVIEIDTSRFDFVNEPSHYAELRAALDKRAPYTQLPAGLLL</sequence>
<dbReference type="AlphaFoldDB" id="A0A2T5MEP7"/>
<gene>
    <name evidence="4" type="ORF">CJD38_12165</name>
</gene>
<dbReference type="InterPro" id="IPR027417">
    <property type="entry name" value="P-loop_NTPase"/>
</dbReference>
<keyword evidence="2" id="KW-0547">Nucleotide-binding</keyword>
<keyword evidence="4" id="KW-0808">Transferase</keyword>
<evidence type="ECO:0000259" key="3">
    <source>
        <dbReference type="Pfam" id="PF01712"/>
    </source>
</evidence>
<dbReference type="Proteomes" id="UP000244248">
    <property type="component" value="Unassembled WGS sequence"/>
</dbReference>
<dbReference type="PIRSF" id="PIRSF000705">
    <property type="entry name" value="DNK"/>
    <property type="match status" value="1"/>
</dbReference>
<dbReference type="Pfam" id="PF01712">
    <property type="entry name" value="dNK"/>
    <property type="match status" value="1"/>
</dbReference>
<keyword evidence="2" id="KW-0067">ATP-binding</keyword>
<dbReference type="PANTHER" id="PTHR10513">
    <property type="entry name" value="DEOXYNUCLEOSIDE KINASE"/>
    <property type="match status" value="1"/>
</dbReference>
<proteinExistence type="predicted"/>
<protein>
    <submittedName>
        <fullName evidence="4">Deoxynucleoside kinase</fullName>
    </submittedName>
</protein>
<comment type="caution">
    <text evidence="4">The sequence shown here is derived from an EMBL/GenBank/DDBJ whole genome shotgun (WGS) entry which is preliminary data.</text>
</comment>
<accession>A0A2T5MEP7</accession>
<keyword evidence="4" id="KW-0418">Kinase</keyword>
<evidence type="ECO:0000313" key="4">
    <source>
        <dbReference type="EMBL" id="PTU31046.1"/>
    </source>
</evidence>
<dbReference type="Gene3D" id="3.40.50.300">
    <property type="entry name" value="P-loop containing nucleotide triphosphate hydrolases"/>
    <property type="match status" value="1"/>
</dbReference>
<feature type="binding site" evidence="2">
    <location>
        <begin position="8"/>
        <end position="16"/>
    </location>
    <ligand>
        <name>ATP</name>
        <dbReference type="ChEBI" id="CHEBI:30616"/>
    </ligand>
</feature>
<dbReference type="InterPro" id="IPR002624">
    <property type="entry name" value="DCK/DGK"/>
</dbReference>
<dbReference type="InterPro" id="IPR050566">
    <property type="entry name" value="Deoxyribonucleoside_kinase"/>
</dbReference>
<organism evidence="4 5">
    <name type="scientific">Stenotrophobium rhamnosiphilum</name>
    <dbReference type="NCBI Taxonomy" id="2029166"/>
    <lineage>
        <taxon>Bacteria</taxon>
        <taxon>Pseudomonadati</taxon>
        <taxon>Pseudomonadota</taxon>
        <taxon>Gammaproteobacteria</taxon>
        <taxon>Nevskiales</taxon>
        <taxon>Nevskiaceae</taxon>
        <taxon>Stenotrophobium</taxon>
    </lineage>
</organism>
<dbReference type="EMBL" id="QANS01000004">
    <property type="protein sequence ID" value="PTU31046.1"/>
    <property type="molecule type" value="Genomic_DNA"/>
</dbReference>
<evidence type="ECO:0000256" key="1">
    <source>
        <dbReference type="PIRSR" id="PIRSR000705-1"/>
    </source>
</evidence>
<dbReference type="SUPFAM" id="SSF52540">
    <property type="entry name" value="P-loop containing nucleoside triphosphate hydrolases"/>
    <property type="match status" value="1"/>
</dbReference>
<dbReference type="GO" id="GO:0005737">
    <property type="term" value="C:cytoplasm"/>
    <property type="evidence" value="ECO:0007669"/>
    <property type="project" value="TreeGrafter"/>
</dbReference>
<feature type="binding site" evidence="2">
    <location>
        <begin position="134"/>
        <end position="138"/>
    </location>
    <ligand>
        <name>ATP</name>
        <dbReference type="ChEBI" id="CHEBI:30616"/>
    </ligand>
</feature>
<name>A0A2T5MEP7_9GAMM</name>
<dbReference type="CDD" id="cd01673">
    <property type="entry name" value="dNK"/>
    <property type="match status" value="1"/>
</dbReference>
<dbReference type="OrthoDB" id="9776634at2"/>
<reference evidence="4 5" key="1">
    <citation type="submission" date="2018-04" db="EMBL/GenBank/DDBJ databases">
        <title>Novel species isolated from glacier.</title>
        <authorList>
            <person name="Liu Q."/>
            <person name="Xin Y.-H."/>
        </authorList>
    </citation>
    <scope>NUCLEOTIDE SEQUENCE [LARGE SCALE GENOMIC DNA]</scope>
    <source>
        <strain evidence="4 5">GT1R17</strain>
    </source>
</reference>
<evidence type="ECO:0000256" key="2">
    <source>
        <dbReference type="PIRSR" id="PIRSR000705-3"/>
    </source>
</evidence>
<dbReference type="GO" id="GO:0019136">
    <property type="term" value="F:deoxynucleoside kinase activity"/>
    <property type="evidence" value="ECO:0007669"/>
    <property type="project" value="InterPro"/>
</dbReference>